<evidence type="ECO:0000256" key="1">
    <source>
        <dbReference type="SAM" id="Phobius"/>
    </source>
</evidence>
<organism evidence="2 3">
    <name type="scientific">Leptospira noguchii str. 2007001578</name>
    <dbReference type="NCBI Taxonomy" id="1049974"/>
    <lineage>
        <taxon>Bacteria</taxon>
        <taxon>Pseudomonadati</taxon>
        <taxon>Spirochaetota</taxon>
        <taxon>Spirochaetia</taxon>
        <taxon>Leptospirales</taxon>
        <taxon>Leptospiraceae</taxon>
        <taxon>Leptospira</taxon>
    </lineage>
</organism>
<gene>
    <name evidence="2" type="ORF">LEP1GSC035_4844</name>
</gene>
<keyword evidence="1" id="KW-0812">Transmembrane</keyword>
<protein>
    <submittedName>
        <fullName evidence="2">Uncharacterized protein</fullName>
    </submittedName>
</protein>
<name>A0ABN0IX50_9LEPT</name>
<evidence type="ECO:0000313" key="3">
    <source>
        <dbReference type="Proteomes" id="UP000012099"/>
    </source>
</evidence>
<proteinExistence type="predicted"/>
<sequence length="38" mass="4793">MYHWTYQILFLRVEILIFIFTIFWKNRVLKDAGFLIRS</sequence>
<reference evidence="2 3" key="1">
    <citation type="submission" date="2013-01" db="EMBL/GenBank/DDBJ databases">
        <authorList>
            <person name="Harkins D.M."/>
            <person name="Durkin A.S."/>
            <person name="Brinkac L.M."/>
            <person name="Haft D.H."/>
            <person name="Selengut J.D."/>
            <person name="Sanka R."/>
            <person name="DePew J."/>
            <person name="Purushe J."/>
            <person name="Whelen A.C."/>
            <person name="Vinetz J.M."/>
            <person name="Sutton G.G."/>
            <person name="Nierman W.C."/>
            <person name="Fouts D.E."/>
        </authorList>
    </citation>
    <scope>NUCLEOTIDE SEQUENCE [LARGE SCALE GENOMIC DNA]</scope>
    <source>
        <strain evidence="2 3">2007001578</strain>
    </source>
</reference>
<accession>A0ABN0IX50</accession>
<keyword evidence="3" id="KW-1185">Reference proteome</keyword>
<evidence type="ECO:0000313" key="2">
    <source>
        <dbReference type="EMBL" id="EMM99075.1"/>
    </source>
</evidence>
<feature type="transmembrane region" description="Helical" evidence="1">
    <location>
        <begin position="6"/>
        <end position="24"/>
    </location>
</feature>
<dbReference type="EMBL" id="AHMH02000132">
    <property type="protein sequence ID" value="EMM99075.1"/>
    <property type="molecule type" value="Genomic_DNA"/>
</dbReference>
<keyword evidence="1" id="KW-1133">Transmembrane helix</keyword>
<dbReference type="Proteomes" id="UP000012099">
    <property type="component" value="Unassembled WGS sequence"/>
</dbReference>
<keyword evidence="1" id="KW-0472">Membrane</keyword>
<comment type="caution">
    <text evidence="2">The sequence shown here is derived from an EMBL/GenBank/DDBJ whole genome shotgun (WGS) entry which is preliminary data.</text>
</comment>